<dbReference type="PROSITE" id="PS51781">
    <property type="entry name" value="SH3B"/>
    <property type="match status" value="1"/>
</dbReference>
<organism evidence="5 6">
    <name type="scientific">Robertmurraya siralis</name>
    <dbReference type="NCBI Taxonomy" id="77777"/>
    <lineage>
        <taxon>Bacteria</taxon>
        <taxon>Bacillati</taxon>
        <taxon>Bacillota</taxon>
        <taxon>Bacilli</taxon>
        <taxon>Bacillales</taxon>
        <taxon>Bacillaceae</taxon>
        <taxon>Robertmurraya</taxon>
    </lineage>
</organism>
<dbReference type="InterPro" id="IPR002901">
    <property type="entry name" value="MGlyc_endo_b_GlcNAc-like_dom"/>
</dbReference>
<feature type="chain" id="PRO_5036857479" evidence="2">
    <location>
        <begin position="25"/>
        <end position="648"/>
    </location>
</feature>
<dbReference type="Proteomes" id="UP000682111">
    <property type="component" value="Unassembled WGS sequence"/>
</dbReference>
<dbReference type="Pfam" id="PF01832">
    <property type="entry name" value="Glucosaminidase"/>
    <property type="match status" value="1"/>
</dbReference>
<feature type="domain" description="SLH" evidence="3">
    <location>
        <begin position="142"/>
        <end position="209"/>
    </location>
</feature>
<sequence length="648" mass="70973">MKKFLGISLLIPLMLVIFTSPAFAKDDITGNALEAEMRSVVEKGIMTGYGNGIYKPGEKVTRGQFATFITRALKLPAGPSVFSDVAASSPLAQGINSAYAAGIVNGYGGGKFGPDNPITREQMAAMIDKALVYQKVNRTEAALNFSDASQISPSFKQAVARNVHDKIINGLRNSNGTYRFEPKETATRAHAAAFIDRMLDKAGDQEEEPSTNVYRVATIKNGQLVPGTVTYTTYESAVNAITNQETQVVTYDNDIVKMKSGIVYAESPANAATIYGNQNHTNVLLGIQNGREMEYLDATKDYVKVRVAGAVEGYVKHSEVTLLPSSMITNRAYYAVQNGELYHYEYNHINKTTASYIAGKAPSFMSAGQKYYSWDGGNFFGPKSGKGYQYFQFQPARTKTNYTAQQLNQIIAKRLQERENLYKSDPVRNARYKDATTKSKLIGLGTHLKAVEQTGKVNALLLLAMAIHESDYGMSSNALTKNNIFGIKVYDSDPSAGEKFASVNDSVDALLKNYLNVNYIPANGSYAHGAVPGNKYQGINRRYASDPFWGGKVAGHMYTIDKELGGLDFGQVSKIGEVTTTGLNVREAPTTSGNNVIYQYPRKGNIVALLEEVPTSSEGVWYKIISDDLTKEFGYVSKLYINELPIVK</sequence>
<proteinExistence type="predicted"/>
<reference evidence="5" key="1">
    <citation type="submission" date="2021-03" db="EMBL/GenBank/DDBJ databases">
        <title>Antimicrobial resistance genes in bacteria isolated from Japanese honey, and their potential for conferring macrolide and lincosamide resistance in the American foulbrood pathogen Paenibacillus larvae.</title>
        <authorList>
            <person name="Okamoto M."/>
            <person name="Kumagai M."/>
            <person name="Kanamori H."/>
            <person name="Takamatsu D."/>
        </authorList>
    </citation>
    <scope>NUCLEOTIDE SEQUENCE</scope>
    <source>
        <strain evidence="5">J27TS8</strain>
    </source>
</reference>
<dbReference type="GO" id="GO:0004040">
    <property type="term" value="F:amidase activity"/>
    <property type="evidence" value="ECO:0007669"/>
    <property type="project" value="InterPro"/>
</dbReference>
<gene>
    <name evidence="5" type="primary">lytB/lytA</name>
    <name evidence="5" type="ORF">J27TS8_41100</name>
</gene>
<evidence type="ECO:0000256" key="1">
    <source>
        <dbReference type="ARBA" id="ARBA00022729"/>
    </source>
</evidence>
<dbReference type="InterPro" id="IPR003646">
    <property type="entry name" value="SH3-like_bac-type"/>
</dbReference>
<keyword evidence="1 2" id="KW-0732">Signal</keyword>
<feature type="domain" description="SH3b" evidence="4">
    <location>
        <begin position="573"/>
        <end position="645"/>
    </location>
</feature>
<evidence type="ECO:0000313" key="6">
    <source>
        <dbReference type="Proteomes" id="UP000682111"/>
    </source>
</evidence>
<name>A0A920BW59_9BACI</name>
<accession>A0A920BW59</accession>
<feature type="signal peptide" evidence="2">
    <location>
        <begin position="1"/>
        <end position="24"/>
    </location>
</feature>
<dbReference type="EMBL" id="BORC01000010">
    <property type="protein sequence ID" value="GIN64117.1"/>
    <property type="molecule type" value="Genomic_DNA"/>
</dbReference>
<evidence type="ECO:0000259" key="4">
    <source>
        <dbReference type="PROSITE" id="PS51781"/>
    </source>
</evidence>
<dbReference type="Pfam" id="PF08239">
    <property type="entry name" value="SH3_3"/>
    <property type="match status" value="1"/>
</dbReference>
<feature type="domain" description="SLH" evidence="3">
    <location>
        <begin position="20"/>
        <end position="77"/>
    </location>
</feature>
<dbReference type="InterPro" id="IPR001119">
    <property type="entry name" value="SLH_dom"/>
</dbReference>
<feature type="domain" description="SLH" evidence="3">
    <location>
        <begin position="78"/>
        <end position="141"/>
    </location>
</feature>
<dbReference type="Pfam" id="PF00395">
    <property type="entry name" value="SLH"/>
    <property type="match status" value="2"/>
</dbReference>
<dbReference type="PANTHER" id="PTHR43308">
    <property type="entry name" value="OUTER MEMBRANE PROTEIN ALPHA-RELATED"/>
    <property type="match status" value="1"/>
</dbReference>
<dbReference type="RefSeq" id="WP_095311949.1">
    <property type="nucleotide sequence ID" value="NZ_BORC01000010.1"/>
</dbReference>
<comment type="caution">
    <text evidence="5">The sequence shown here is derived from an EMBL/GenBank/DDBJ whole genome shotgun (WGS) entry which is preliminary data.</text>
</comment>
<evidence type="ECO:0000256" key="2">
    <source>
        <dbReference type="SAM" id="SignalP"/>
    </source>
</evidence>
<dbReference type="Gene3D" id="2.30.30.40">
    <property type="entry name" value="SH3 Domains"/>
    <property type="match status" value="1"/>
</dbReference>
<dbReference type="AlphaFoldDB" id="A0A920BW59"/>
<evidence type="ECO:0000313" key="5">
    <source>
        <dbReference type="EMBL" id="GIN64117.1"/>
    </source>
</evidence>
<dbReference type="PROSITE" id="PS51272">
    <property type="entry name" value="SLH"/>
    <property type="match status" value="3"/>
</dbReference>
<dbReference type="SMART" id="SM00047">
    <property type="entry name" value="LYZ2"/>
    <property type="match status" value="1"/>
</dbReference>
<dbReference type="InterPro" id="IPR051465">
    <property type="entry name" value="Cell_Envelope_Struct_Comp"/>
</dbReference>
<protein>
    <submittedName>
        <fullName evidence="5">S-layer protein</fullName>
    </submittedName>
</protein>
<dbReference type="PANTHER" id="PTHR43308:SF5">
    <property type="entry name" value="S-LAYER PROTEIN _ PEPTIDOGLYCAN ENDO-BETA-N-ACETYLGLUCOSAMINIDASE"/>
    <property type="match status" value="1"/>
</dbReference>
<keyword evidence="6" id="KW-1185">Reference proteome</keyword>
<dbReference type="Gene3D" id="1.10.530.10">
    <property type="match status" value="1"/>
</dbReference>
<evidence type="ECO:0000259" key="3">
    <source>
        <dbReference type="PROSITE" id="PS51272"/>
    </source>
</evidence>